<dbReference type="Proteomes" id="UP000607311">
    <property type="component" value="Unassembled WGS sequence"/>
</dbReference>
<keyword evidence="3" id="KW-0804">Transcription</keyword>
<feature type="domain" description="HTH gntR-type" evidence="5">
    <location>
        <begin position="32"/>
        <end position="100"/>
    </location>
</feature>
<dbReference type="GO" id="GO:0003677">
    <property type="term" value="F:DNA binding"/>
    <property type="evidence" value="ECO:0007669"/>
    <property type="project" value="UniProtKB-KW"/>
</dbReference>
<comment type="caution">
    <text evidence="6">The sequence shown here is derived from an EMBL/GenBank/DDBJ whole genome shotgun (WGS) entry which is preliminary data.</text>
</comment>
<reference evidence="6" key="1">
    <citation type="submission" date="2021-01" db="EMBL/GenBank/DDBJ databases">
        <title>Whole genome shotgun sequence of Verrucosispora sediminis NBRC 107745.</title>
        <authorList>
            <person name="Komaki H."/>
            <person name="Tamura T."/>
        </authorList>
    </citation>
    <scope>NUCLEOTIDE SEQUENCE</scope>
    <source>
        <strain evidence="6">NBRC 107745</strain>
    </source>
</reference>
<accession>A0A9W5UQ70</accession>
<keyword evidence="1" id="KW-0805">Transcription regulation</keyword>
<evidence type="ECO:0000256" key="4">
    <source>
        <dbReference type="SAM" id="MobiDB-lite"/>
    </source>
</evidence>
<name>A0A9W5UQ70_9ACTN</name>
<evidence type="ECO:0000256" key="2">
    <source>
        <dbReference type="ARBA" id="ARBA00023125"/>
    </source>
</evidence>
<feature type="region of interest" description="Disordered" evidence="4">
    <location>
        <begin position="1"/>
        <end position="26"/>
    </location>
</feature>
<evidence type="ECO:0000256" key="1">
    <source>
        <dbReference type="ARBA" id="ARBA00023015"/>
    </source>
</evidence>
<organism evidence="6 7">
    <name type="scientific">Micromonospora sediminimaris</name>
    <dbReference type="NCBI Taxonomy" id="547162"/>
    <lineage>
        <taxon>Bacteria</taxon>
        <taxon>Bacillati</taxon>
        <taxon>Actinomycetota</taxon>
        <taxon>Actinomycetes</taxon>
        <taxon>Micromonosporales</taxon>
        <taxon>Micromonosporaceae</taxon>
        <taxon>Micromonospora</taxon>
    </lineage>
</organism>
<evidence type="ECO:0000313" key="7">
    <source>
        <dbReference type="Proteomes" id="UP000607311"/>
    </source>
</evidence>
<feature type="region of interest" description="Disordered" evidence="4">
    <location>
        <begin position="179"/>
        <end position="209"/>
    </location>
</feature>
<keyword evidence="7" id="KW-1185">Reference proteome</keyword>
<protein>
    <recommendedName>
        <fullName evidence="5">HTH gntR-type domain-containing protein</fullName>
    </recommendedName>
</protein>
<dbReference type="GO" id="GO:0003700">
    <property type="term" value="F:DNA-binding transcription factor activity"/>
    <property type="evidence" value="ECO:0007669"/>
    <property type="project" value="InterPro"/>
</dbReference>
<dbReference type="CDD" id="cd07377">
    <property type="entry name" value="WHTH_GntR"/>
    <property type="match status" value="1"/>
</dbReference>
<evidence type="ECO:0000313" key="6">
    <source>
        <dbReference type="EMBL" id="GIJ33147.1"/>
    </source>
</evidence>
<dbReference type="PANTHER" id="PTHR44846">
    <property type="entry name" value="MANNOSYL-D-GLYCERATE TRANSPORT/METABOLISM SYSTEM REPRESSOR MNGR-RELATED"/>
    <property type="match status" value="1"/>
</dbReference>
<dbReference type="InterPro" id="IPR050679">
    <property type="entry name" value="Bact_HTH_transcr_reg"/>
</dbReference>
<evidence type="ECO:0000256" key="3">
    <source>
        <dbReference type="ARBA" id="ARBA00023163"/>
    </source>
</evidence>
<dbReference type="SMART" id="SM00345">
    <property type="entry name" value="HTH_GNTR"/>
    <property type="match status" value="1"/>
</dbReference>
<dbReference type="Gene3D" id="1.10.10.10">
    <property type="entry name" value="Winged helix-like DNA-binding domain superfamily/Winged helix DNA-binding domain"/>
    <property type="match status" value="1"/>
</dbReference>
<dbReference type="EMBL" id="BOPD01000013">
    <property type="protein sequence ID" value="GIJ33147.1"/>
    <property type="molecule type" value="Genomic_DNA"/>
</dbReference>
<sequence length="209" mass="22759">MLSGGVDGNRDGNVGRQPASSAAVKRSAGATRALFQQVVDDILDQIRDGRLNPNDPLPSARKMADVYGVASMTAQRALRELQNRRITYAVAGKGTFVHPDAFDLLRSAALQEPIDDPELRRRVATYLADQQAITIRYHQARTAADKNTALQDLLDHADTHSQLIDEVIKYQADHGNFAKPPAIAAAASDNDPPTAPTKCRSSHTREPKQ</sequence>
<dbReference type="InterPro" id="IPR036390">
    <property type="entry name" value="WH_DNA-bd_sf"/>
</dbReference>
<proteinExistence type="predicted"/>
<dbReference type="PROSITE" id="PS50949">
    <property type="entry name" value="HTH_GNTR"/>
    <property type="match status" value="1"/>
</dbReference>
<dbReference type="InterPro" id="IPR000524">
    <property type="entry name" value="Tscrpt_reg_HTH_GntR"/>
</dbReference>
<dbReference type="InterPro" id="IPR036388">
    <property type="entry name" value="WH-like_DNA-bd_sf"/>
</dbReference>
<gene>
    <name evidence="6" type="ORF">Vse01_22950</name>
</gene>
<evidence type="ECO:0000259" key="5">
    <source>
        <dbReference type="PROSITE" id="PS50949"/>
    </source>
</evidence>
<dbReference type="AlphaFoldDB" id="A0A9W5UQ70"/>
<dbReference type="GO" id="GO:0045892">
    <property type="term" value="P:negative regulation of DNA-templated transcription"/>
    <property type="evidence" value="ECO:0007669"/>
    <property type="project" value="TreeGrafter"/>
</dbReference>
<dbReference type="Pfam" id="PF00392">
    <property type="entry name" value="GntR"/>
    <property type="match status" value="1"/>
</dbReference>
<dbReference type="PANTHER" id="PTHR44846:SF17">
    <property type="entry name" value="GNTR-FAMILY TRANSCRIPTIONAL REGULATOR"/>
    <property type="match status" value="1"/>
</dbReference>
<dbReference type="SUPFAM" id="SSF46785">
    <property type="entry name" value="Winged helix' DNA-binding domain"/>
    <property type="match status" value="1"/>
</dbReference>
<keyword evidence="2" id="KW-0238">DNA-binding</keyword>